<evidence type="ECO:0000256" key="3">
    <source>
        <dbReference type="ARBA" id="ARBA00022475"/>
    </source>
</evidence>
<keyword evidence="9" id="KW-1185">Reference proteome</keyword>
<organism evidence="8 9">
    <name type="scientific">Enterococcus ratti</name>
    <dbReference type="NCBI Taxonomy" id="150033"/>
    <lineage>
        <taxon>Bacteria</taxon>
        <taxon>Bacillati</taxon>
        <taxon>Bacillota</taxon>
        <taxon>Bacilli</taxon>
        <taxon>Lactobacillales</taxon>
        <taxon>Enterococcaceae</taxon>
        <taxon>Enterococcus</taxon>
    </lineage>
</organism>
<dbReference type="SUPFAM" id="SSF52540">
    <property type="entry name" value="P-loop containing nucleoside triphosphate hydrolases"/>
    <property type="match status" value="1"/>
</dbReference>
<evidence type="ECO:0000256" key="2">
    <source>
        <dbReference type="ARBA" id="ARBA00022448"/>
    </source>
</evidence>
<keyword evidence="5 8" id="KW-0067">ATP-binding</keyword>
<dbReference type="GO" id="GO:0005886">
    <property type="term" value="C:plasma membrane"/>
    <property type="evidence" value="ECO:0007669"/>
    <property type="project" value="UniProtKB-SubCell"/>
</dbReference>
<dbReference type="AlphaFoldDB" id="A0A1L8WRJ3"/>
<dbReference type="Pfam" id="PF00005">
    <property type="entry name" value="ABC_tran"/>
    <property type="match status" value="1"/>
</dbReference>
<sequence>MQEVLTIENLHHTFEKGTINENHVLKGINLSLKSGDFLTIIGGNGAGKSTLLNSIAGSFPIDQGRILLNGKDLTKKSVVSRSKDISRVFQDPKLGTAVLLTVEENLALAMKRGKKRGFFRGVKLQDRLFFKEQLARLNLGLENRLTTEIGLLSGGQRQAITLLMATLQRPELILLDEHTAALDPTTSKIVMALTEKLIYEQQLTAFMVTHNMEDAIHYGNRLIMLHHGKVVVDIKQKEKQQLNITHLLALFKQNSGTVLKDDQVLLS</sequence>
<dbReference type="PANTHER" id="PTHR42788">
    <property type="entry name" value="TAURINE IMPORT ATP-BINDING PROTEIN-RELATED"/>
    <property type="match status" value="1"/>
</dbReference>
<accession>A0A1L8WRJ3</accession>
<dbReference type="PANTHER" id="PTHR42788:SF7">
    <property type="entry name" value="NITRATE ABC TRANSPORTER ATP-BINDING PROTEIN"/>
    <property type="match status" value="1"/>
</dbReference>
<protein>
    <submittedName>
        <fullName evidence="8">ABC transporter ATP-binding protein</fullName>
    </submittedName>
</protein>
<dbReference type="EMBL" id="JXLB01000002">
    <property type="protein sequence ID" value="OJG83650.1"/>
    <property type="molecule type" value="Genomic_DNA"/>
</dbReference>
<dbReference type="Proteomes" id="UP000182152">
    <property type="component" value="Unassembled WGS sequence"/>
</dbReference>
<evidence type="ECO:0000256" key="4">
    <source>
        <dbReference type="ARBA" id="ARBA00022741"/>
    </source>
</evidence>
<keyword evidence="2" id="KW-0813">Transport</keyword>
<name>A0A1L8WRJ3_9ENTE</name>
<dbReference type="Gene3D" id="3.40.50.300">
    <property type="entry name" value="P-loop containing nucleotide triphosphate hydrolases"/>
    <property type="match status" value="1"/>
</dbReference>
<evidence type="ECO:0000313" key="8">
    <source>
        <dbReference type="EMBL" id="OJG83650.1"/>
    </source>
</evidence>
<keyword evidence="3" id="KW-1003">Cell membrane</keyword>
<dbReference type="InterPro" id="IPR027417">
    <property type="entry name" value="P-loop_NTPase"/>
</dbReference>
<dbReference type="PROSITE" id="PS50893">
    <property type="entry name" value="ABC_TRANSPORTER_2"/>
    <property type="match status" value="1"/>
</dbReference>
<evidence type="ECO:0000259" key="7">
    <source>
        <dbReference type="PROSITE" id="PS50893"/>
    </source>
</evidence>
<reference evidence="8 9" key="1">
    <citation type="submission" date="2014-12" db="EMBL/GenBank/DDBJ databases">
        <title>Draft genome sequences of 29 type strains of Enterococci.</title>
        <authorList>
            <person name="Zhong Z."/>
            <person name="Sun Z."/>
            <person name="Liu W."/>
            <person name="Zhang W."/>
            <person name="Zhang H."/>
        </authorList>
    </citation>
    <scope>NUCLEOTIDE SEQUENCE [LARGE SCALE GENOMIC DNA]</scope>
    <source>
        <strain evidence="8 9">DSM 15687</strain>
    </source>
</reference>
<evidence type="ECO:0000256" key="6">
    <source>
        <dbReference type="ARBA" id="ARBA00023136"/>
    </source>
</evidence>
<dbReference type="GO" id="GO:0005524">
    <property type="term" value="F:ATP binding"/>
    <property type="evidence" value="ECO:0007669"/>
    <property type="project" value="UniProtKB-KW"/>
</dbReference>
<keyword evidence="6" id="KW-0472">Membrane</keyword>
<evidence type="ECO:0000256" key="5">
    <source>
        <dbReference type="ARBA" id="ARBA00022840"/>
    </source>
</evidence>
<feature type="domain" description="ABC transporter" evidence="7">
    <location>
        <begin position="5"/>
        <end position="252"/>
    </location>
</feature>
<dbReference type="InterPro" id="IPR003439">
    <property type="entry name" value="ABC_transporter-like_ATP-bd"/>
</dbReference>
<dbReference type="GO" id="GO:0016887">
    <property type="term" value="F:ATP hydrolysis activity"/>
    <property type="evidence" value="ECO:0007669"/>
    <property type="project" value="InterPro"/>
</dbReference>
<evidence type="ECO:0000313" key="9">
    <source>
        <dbReference type="Proteomes" id="UP000182152"/>
    </source>
</evidence>
<comment type="caution">
    <text evidence="8">The sequence shown here is derived from an EMBL/GenBank/DDBJ whole genome shotgun (WGS) entry which is preliminary data.</text>
</comment>
<dbReference type="InterPro" id="IPR017871">
    <property type="entry name" value="ABC_transporter-like_CS"/>
</dbReference>
<dbReference type="InterPro" id="IPR003593">
    <property type="entry name" value="AAA+_ATPase"/>
</dbReference>
<keyword evidence="4" id="KW-0547">Nucleotide-binding</keyword>
<dbReference type="STRING" id="150033.RV14_GL000884"/>
<dbReference type="PROSITE" id="PS00211">
    <property type="entry name" value="ABC_TRANSPORTER_1"/>
    <property type="match status" value="1"/>
</dbReference>
<comment type="subcellular location">
    <subcellularLocation>
        <location evidence="1">Cell membrane</location>
        <topology evidence="1">Peripheral membrane protein</topology>
    </subcellularLocation>
</comment>
<dbReference type="RefSeq" id="WP_071854491.1">
    <property type="nucleotide sequence ID" value="NZ_JXLB01000002.1"/>
</dbReference>
<dbReference type="OrthoDB" id="9776369at2"/>
<dbReference type="SMART" id="SM00382">
    <property type="entry name" value="AAA"/>
    <property type="match status" value="1"/>
</dbReference>
<proteinExistence type="predicted"/>
<evidence type="ECO:0000256" key="1">
    <source>
        <dbReference type="ARBA" id="ARBA00004202"/>
    </source>
</evidence>
<dbReference type="InterPro" id="IPR050166">
    <property type="entry name" value="ABC_transporter_ATP-bind"/>
</dbReference>
<gene>
    <name evidence="8" type="ORF">RV14_GL000884</name>
</gene>